<dbReference type="InterPro" id="IPR036393">
    <property type="entry name" value="AceGlu_kinase-like_sf"/>
</dbReference>
<gene>
    <name evidence="9" type="ORF">BGL_2c27630</name>
</gene>
<evidence type="ECO:0000256" key="6">
    <source>
        <dbReference type="ARBA" id="ARBA00022777"/>
    </source>
</evidence>
<proteinExistence type="predicted"/>
<keyword evidence="6 9" id="KW-0418">Kinase</keyword>
<name>A0A0B6RZN7_BURPL</name>
<dbReference type="EC" id="2.7.2.11" evidence="9"/>
<evidence type="ECO:0000313" key="10">
    <source>
        <dbReference type="Proteomes" id="UP000031838"/>
    </source>
</evidence>
<protein>
    <submittedName>
        <fullName evidence="9">Glutamate 5-kinase</fullName>
        <ecNumber evidence="9">2.7.2.11</ecNumber>
    </submittedName>
</protein>
<evidence type="ECO:0000256" key="7">
    <source>
        <dbReference type="ARBA" id="ARBA00022840"/>
    </source>
</evidence>
<evidence type="ECO:0000256" key="3">
    <source>
        <dbReference type="ARBA" id="ARBA00022650"/>
    </source>
</evidence>
<keyword evidence="10" id="KW-1185">Reference proteome</keyword>
<dbReference type="AlphaFoldDB" id="A0A0B6RZN7"/>
<keyword evidence="7" id="KW-0067">ATP-binding</keyword>
<evidence type="ECO:0000256" key="1">
    <source>
        <dbReference type="ARBA" id="ARBA00022490"/>
    </source>
</evidence>
<evidence type="ECO:0000313" key="9">
    <source>
        <dbReference type="EMBL" id="AJK50817.1"/>
    </source>
</evidence>
<evidence type="ECO:0000256" key="5">
    <source>
        <dbReference type="ARBA" id="ARBA00022741"/>
    </source>
</evidence>
<keyword evidence="4 9" id="KW-0808">Transferase</keyword>
<evidence type="ECO:0000256" key="2">
    <source>
        <dbReference type="ARBA" id="ARBA00022605"/>
    </source>
</evidence>
<dbReference type="InterPro" id="IPR001048">
    <property type="entry name" value="Asp/Glu/Uridylate_kinase"/>
</dbReference>
<dbReference type="GO" id="GO:0005829">
    <property type="term" value="C:cytosol"/>
    <property type="evidence" value="ECO:0007669"/>
    <property type="project" value="TreeGrafter"/>
</dbReference>
<keyword evidence="3" id="KW-0641">Proline biosynthesis</keyword>
<dbReference type="SUPFAM" id="SSF53633">
    <property type="entry name" value="Carbamate kinase-like"/>
    <property type="match status" value="1"/>
</dbReference>
<keyword evidence="2" id="KW-0028">Amino-acid biosynthesis</keyword>
<dbReference type="Gene3D" id="3.40.1160.10">
    <property type="entry name" value="Acetylglutamate kinase-like"/>
    <property type="match status" value="1"/>
</dbReference>
<dbReference type="PRINTS" id="PR00474">
    <property type="entry name" value="GLU5KINASE"/>
</dbReference>
<dbReference type="GO" id="GO:0008652">
    <property type="term" value="P:amino acid biosynthetic process"/>
    <property type="evidence" value="ECO:0007669"/>
    <property type="project" value="UniProtKB-KW"/>
</dbReference>
<dbReference type="GO" id="GO:0005524">
    <property type="term" value="F:ATP binding"/>
    <property type="evidence" value="ECO:0007669"/>
    <property type="project" value="UniProtKB-KW"/>
</dbReference>
<reference evidence="9 10" key="2">
    <citation type="journal article" date="2016" name="Appl. Microbiol. Biotechnol.">
        <title>Mutations improving production and secretion of extracellular lipase by Burkholderia glumae PG1.</title>
        <authorList>
            <person name="Knapp A."/>
            <person name="Voget S."/>
            <person name="Gao R."/>
            <person name="Zaburannyi N."/>
            <person name="Krysciak D."/>
            <person name="Breuer M."/>
            <person name="Hauer B."/>
            <person name="Streit W.R."/>
            <person name="Muller R."/>
            <person name="Daniel R."/>
            <person name="Jaeger K.E."/>
        </authorList>
    </citation>
    <scope>NUCLEOTIDE SEQUENCE [LARGE SCALE GENOMIC DNA]</scope>
    <source>
        <strain evidence="9 10">PG1</strain>
    </source>
</reference>
<dbReference type="InterPro" id="IPR019797">
    <property type="entry name" value="Glutamate_5-kinase_CS"/>
</dbReference>
<feature type="domain" description="Aspartate/glutamate/uridylate kinase" evidence="8">
    <location>
        <begin position="11"/>
        <end position="234"/>
    </location>
</feature>
<dbReference type="PANTHER" id="PTHR43654">
    <property type="entry name" value="GLUTAMATE 5-KINASE"/>
    <property type="match status" value="1"/>
</dbReference>
<sequence>MKQTDHDASSVVIKLGTSTLTQANRPNLGLIAALCAELRSLRARGLRPVVTTSGAVQLGVARGVGAPGEAALPRAGLAAIGQLHLMAAFAQCLAPHGHRAAQMLLKADDLRCGPTRTHLAEAIGALSASDAIVLVNENDATAAVAGFPSNDELSAALAGLLRASKLIIFTDRPGVYHADPRVNPDAPLFGTVAADDARLHAAASPAPTATGTGGMKSKIDAARAAANGGATTVITRYEPGALGRIVAGERLGTWIVPPPPHRFIPSNPNVELEEESRP</sequence>
<dbReference type="Proteomes" id="UP000031838">
    <property type="component" value="Chromosome 2"/>
</dbReference>
<dbReference type="RefSeq" id="WP_042629028.1">
    <property type="nucleotide sequence ID" value="NZ_CP002581.1"/>
</dbReference>
<dbReference type="KEGG" id="bgp:BGL_2c27630"/>
<dbReference type="PROSITE" id="PS00902">
    <property type="entry name" value="GLUTAMATE_5_KINASE"/>
    <property type="match status" value="1"/>
</dbReference>
<keyword evidence="1" id="KW-0963">Cytoplasm</keyword>
<dbReference type="InterPro" id="IPR001057">
    <property type="entry name" value="Glu/AcGlu_kinase"/>
</dbReference>
<evidence type="ECO:0000256" key="4">
    <source>
        <dbReference type="ARBA" id="ARBA00022679"/>
    </source>
</evidence>
<dbReference type="HOGENOM" id="CLU_025400_0_2_4"/>
<reference evidence="10" key="1">
    <citation type="submission" date="2011-03" db="EMBL/GenBank/DDBJ databases">
        <authorList>
            <person name="Voget S."/>
            <person name="Streit W.R."/>
            <person name="Jaeger K.E."/>
            <person name="Daniel R."/>
        </authorList>
    </citation>
    <scope>NUCLEOTIDE SEQUENCE [LARGE SCALE GENOMIC DNA]</scope>
    <source>
        <strain evidence="10">PG1</strain>
    </source>
</reference>
<dbReference type="EMBL" id="CP002581">
    <property type="protein sequence ID" value="AJK50817.1"/>
    <property type="molecule type" value="Genomic_DNA"/>
</dbReference>
<keyword evidence="5" id="KW-0547">Nucleotide-binding</keyword>
<organism evidence="9 10">
    <name type="scientific">Burkholderia plantarii</name>
    <dbReference type="NCBI Taxonomy" id="41899"/>
    <lineage>
        <taxon>Bacteria</taxon>
        <taxon>Pseudomonadati</taxon>
        <taxon>Pseudomonadota</taxon>
        <taxon>Betaproteobacteria</taxon>
        <taxon>Burkholderiales</taxon>
        <taxon>Burkholderiaceae</taxon>
        <taxon>Burkholderia</taxon>
    </lineage>
</organism>
<evidence type="ECO:0000259" key="8">
    <source>
        <dbReference type="Pfam" id="PF00696"/>
    </source>
</evidence>
<dbReference type="Pfam" id="PF00696">
    <property type="entry name" value="AA_kinase"/>
    <property type="match status" value="1"/>
</dbReference>
<dbReference type="FunFam" id="3.40.1160.10:FF:000006">
    <property type="entry name" value="Glutamate 5-kinase"/>
    <property type="match status" value="1"/>
</dbReference>
<accession>A0A0B6RZN7</accession>
<dbReference type="PANTHER" id="PTHR43654:SF3">
    <property type="entry name" value="GLUTAMATE 5-KINASE"/>
    <property type="match status" value="1"/>
</dbReference>
<dbReference type="GO" id="GO:0004349">
    <property type="term" value="F:glutamate 5-kinase activity"/>
    <property type="evidence" value="ECO:0007669"/>
    <property type="project" value="UniProtKB-EC"/>
</dbReference>